<accession>A0ABV4FPR2</accession>
<evidence type="ECO:0000256" key="1">
    <source>
        <dbReference type="SAM" id="MobiDB-lite"/>
    </source>
</evidence>
<evidence type="ECO:0000313" key="2">
    <source>
        <dbReference type="EMBL" id="MEY9453367.1"/>
    </source>
</evidence>
<dbReference type="EMBL" id="JBGBZJ010000003">
    <property type="protein sequence ID" value="MEY9453367.1"/>
    <property type="molecule type" value="Genomic_DNA"/>
</dbReference>
<dbReference type="Proteomes" id="UP001565369">
    <property type="component" value="Unassembled WGS sequence"/>
</dbReference>
<sequence length="266" mass="29095">MMATTKKLRISKKVSRGRRKKFAPGFGTVNGELPAYSRARCRASLSFSLSPSHRGILGLDALLDVAPLRFQMFRSFVVLPLRGVQRSLRLRDRLLAPSRSCSRAASSLRRSASRRLCSRSNCAAALRGSLTLMLGAVRRLGSGRRLFFGLVGPAGRRARQTARSIRPAASTPRRASPWPPRRRPDRRSPWQSLGGKRLLPAPHASSAAFMDGAAIARSRTRARSGRSSACAPWASTLRGANPRSRPAMLPARGGLRRNRPATALLR</sequence>
<keyword evidence="3" id="KW-1185">Reference proteome</keyword>
<name>A0ABV4FPR2_9BRAD</name>
<evidence type="ECO:0000313" key="3">
    <source>
        <dbReference type="Proteomes" id="UP001565369"/>
    </source>
</evidence>
<feature type="region of interest" description="Disordered" evidence="1">
    <location>
        <begin position="236"/>
        <end position="266"/>
    </location>
</feature>
<feature type="compositionally biased region" description="Low complexity" evidence="1">
    <location>
        <begin position="162"/>
        <end position="176"/>
    </location>
</feature>
<feature type="region of interest" description="Disordered" evidence="1">
    <location>
        <begin position="158"/>
        <end position="197"/>
    </location>
</feature>
<protein>
    <submittedName>
        <fullName evidence="2">Uncharacterized protein</fullName>
    </submittedName>
</protein>
<proteinExistence type="predicted"/>
<reference evidence="2 3" key="1">
    <citation type="submission" date="2024-07" db="EMBL/GenBank/DDBJ databases">
        <title>Genomic Encyclopedia of Type Strains, Phase V (KMG-V): Genome sequencing to study the core and pangenomes of soil and plant-associated prokaryotes.</title>
        <authorList>
            <person name="Whitman W."/>
        </authorList>
    </citation>
    <scope>NUCLEOTIDE SEQUENCE [LARGE SCALE GENOMIC DNA]</scope>
    <source>
        <strain evidence="2 3">USDA 152</strain>
    </source>
</reference>
<organism evidence="2 3">
    <name type="scientific">Bradyrhizobium ottawaense</name>
    <dbReference type="NCBI Taxonomy" id="931866"/>
    <lineage>
        <taxon>Bacteria</taxon>
        <taxon>Pseudomonadati</taxon>
        <taxon>Pseudomonadota</taxon>
        <taxon>Alphaproteobacteria</taxon>
        <taxon>Hyphomicrobiales</taxon>
        <taxon>Nitrobacteraceae</taxon>
        <taxon>Bradyrhizobium</taxon>
    </lineage>
</organism>
<gene>
    <name evidence="2" type="ORF">ABIG07_002315</name>
</gene>
<comment type="caution">
    <text evidence="2">The sequence shown here is derived from an EMBL/GenBank/DDBJ whole genome shotgun (WGS) entry which is preliminary data.</text>
</comment>